<gene>
    <name evidence="1" type="ORF">BV898_03092</name>
</gene>
<name>A0A1W0X6L9_HYPEX</name>
<protein>
    <submittedName>
        <fullName evidence="1">Uncharacterized protein</fullName>
    </submittedName>
</protein>
<proteinExistence type="predicted"/>
<sequence>MLNWLVELAPNVTGLHLLRMRNEDATSSDTCTGLIHAVLFEAAVSEERLERMQREDANSAYPHEWKLLTVTEYMDYTRDKNFALTELSSSTRQLFTTPTQRV</sequence>
<evidence type="ECO:0000313" key="1">
    <source>
        <dbReference type="EMBL" id="OQV23044.1"/>
    </source>
</evidence>
<comment type="caution">
    <text evidence="1">The sequence shown here is derived from an EMBL/GenBank/DDBJ whole genome shotgun (WGS) entry which is preliminary data.</text>
</comment>
<accession>A0A1W0X6L9</accession>
<keyword evidence="2" id="KW-1185">Reference proteome</keyword>
<dbReference type="EMBL" id="MTYJ01000014">
    <property type="protein sequence ID" value="OQV23044.1"/>
    <property type="molecule type" value="Genomic_DNA"/>
</dbReference>
<evidence type="ECO:0000313" key="2">
    <source>
        <dbReference type="Proteomes" id="UP000192578"/>
    </source>
</evidence>
<organism evidence="1 2">
    <name type="scientific">Hypsibius exemplaris</name>
    <name type="common">Freshwater tardigrade</name>
    <dbReference type="NCBI Taxonomy" id="2072580"/>
    <lineage>
        <taxon>Eukaryota</taxon>
        <taxon>Metazoa</taxon>
        <taxon>Ecdysozoa</taxon>
        <taxon>Tardigrada</taxon>
        <taxon>Eutardigrada</taxon>
        <taxon>Parachela</taxon>
        <taxon>Hypsibioidea</taxon>
        <taxon>Hypsibiidae</taxon>
        <taxon>Hypsibius</taxon>
    </lineage>
</organism>
<reference evidence="2" key="1">
    <citation type="submission" date="2017-01" db="EMBL/GenBank/DDBJ databases">
        <title>Comparative genomics of anhydrobiosis in the tardigrade Hypsibius dujardini.</title>
        <authorList>
            <person name="Yoshida Y."/>
            <person name="Koutsovoulos G."/>
            <person name="Laetsch D."/>
            <person name="Stevens L."/>
            <person name="Kumar S."/>
            <person name="Horikawa D."/>
            <person name="Ishino K."/>
            <person name="Komine S."/>
            <person name="Tomita M."/>
            <person name="Blaxter M."/>
            <person name="Arakawa K."/>
        </authorList>
    </citation>
    <scope>NUCLEOTIDE SEQUENCE [LARGE SCALE GENOMIC DNA]</scope>
    <source>
        <strain evidence="2">Z151</strain>
    </source>
</reference>
<dbReference type="AlphaFoldDB" id="A0A1W0X6L9"/>
<dbReference type="Proteomes" id="UP000192578">
    <property type="component" value="Unassembled WGS sequence"/>
</dbReference>